<dbReference type="PROSITE" id="PS50983">
    <property type="entry name" value="FE_B12_PBP"/>
    <property type="match status" value="1"/>
</dbReference>
<dbReference type="PATRIC" id="fig|161398.10.peg.2769"/>
<dbReference type="GO" id="GO:0071281">
    <property type="term" value="P:cellular response to iron ion"/>
    <property type="evidence" value="ECO:0007669"/>
    <property type="project" value="TreeGrafter"/>
</dbReference>
<dbReference type="PANTHER" id="PTHR30535:SF34">
    <property type="entry name" value="MOLYBDATE-BINDING PROTEIN MOLA"/>
    <property type="match status" value="1"/>
</dbReference>
<feature type="domain" description="Fe/B12 periplasmic-binding" evidence="4">
    <location>
        <begin position="38"/>
        <end position="287"/>
    </location>
</feature>
<proteinExistence type="predicted"/>
<feature type="chain" id="PRO_5006601056" evidence="3">
    <location>
        <begin position="22"/>
        <end position="294"/>
    </location>
</feature>
<dbReference type="Proteomes" id="UP000061457">
    <property type="component" value="Chromosome I"/>
</dbReference>
<dbReference type="PANTHER" id="PTHR30535">
    <property type="entry name" value="VITAMIN B12-BINDING PROTEIN"/>
    <property type="match status" value="1"/>
</dbReference>
<sequence>MWLNRTLLISFLLLTSQYVAANQSHNSSQPDIQHKAQRIVALAPHIVENLFAIGAGGKIVGTVEYADYPEQALEISRIGGYHGIQLEKLLALKPDLVIAWQTGNKKADLEKIEKLGIRVVYSETNDLTKVSEQLIKFGKLTGHQAQAKQVAKEFDARLAKLQSQYQDAKSLDVFYQLWPEPMMSVNKNTMIHQVLSICQVNNVFAQSRADYPQISIENVLKFKPQVIVLPEEKTKKDVQHTNWQDWPQIPAVEHQQFIRVNADLLHRFSVRALDGVADLCDKLSQSRRYYQEQS</sequence>
<evidence type="ECO:0000313" key="6">
    <source>
        <dbReference type="Proteomes" id="UP000061457"/>
    </source>
</evidence>
<dbReference type="SUPFAM" id="SSF53807">
    <property type="entry name" value="Helical backbone' metal receptor"/>
    <property type="match status" value="1"/>
</dbReference>
<accession>A0A0S2K556</accession>
<evidence type="ECO:0000313" key="5">
    <source>
        <dbReference type="EMBL" id="ALO43199.1"/>
    </source>
</evidence>
<organism evidence="5 6">
    <name type="scientific">Pseudoalteromonas phenolica</name>
    <dbReference type="NCBI Taxonomy" id="161398"/>
    <lineage>
        <taxon>Bacteria</taxon>
        <taxon>Pseudomonadati</taxon>
        <taxon>Pseudomonadota</taxon>
        <taxon>Gammaproteobacteria</taxon>
        <taxon>Alteromonadales</taxon>
        <taxon>Pseudoalteromonadaceae</taxon>
        <taxon>Pseudoalteromonas</taxon>
    </lineage>
</organism>
<dbReference type="CDD" id="cd01144">
    <property type="entry name" value="BtuF"/>
    <property type="match status" value="1"/>
</dbReference>
<protein>
    <submittedName>
        <fullName evidence="5">Vitamin B12 ABC transporter substrate-binding protein</fullName>
    </submittedName>
</protein>
<dbReference type="InterPro" id="IPR054828">
    <property type="entry name" value="Vit_B12_bind_prot"/>
</dbReference>
<evidence type="ECO:0000256" key="2">
    <source>
        <dbReference type="SAM" id="Coils"/>
    </source>
</evidence>
<feature type="coiled-coil region" evidence="2">
    <location>
        <begin position="144"/>
        <end position="171"/>
    </location>
</feature>
<evidence type="ECO:0000256" key="1">
    <source>
        <dbReference type="ARBA" id="ARBA00022729"/>
    </source>
</evidence>
<dbReference type="KEGG" id="pphe:PP2015_2712"/>
<feature type="signal peptide" evidence="3">
    <location>
        <begin position="1"/>
        <end position="21"/>
    </location>
</feature>
<dbReference type="STRING" id="161398.PP2015_2712"/>
<evidence type="ECO:0000256" key="3">
    <source>
        <dbReference type="SAM" id="SignalP"/>
    </source>
</evidence>
<reference evidence="5 6" key="1">
    <citation type="submission" date="2015-11" db="EMBL/GenBank/DDBJ databases">
        <authorList>
            <person name="Zhang Y."/>
            <person name="Guo Z."/>
        </authorList>
    </citation>
    <scope>NUCLEOTIDE SEQUENCE [LARGE SCALE GENOMIC DNA]</scope>
    <source>
        <strain evidence="5 6">KCTC 12086</strain>
    </source>
</reference>
<dbReference type="Pfam" id="PF01497">
    <property type="entry name" value="Peripla_BP_2"/>
    <property type="match status" value="1"/>
</dbReference>
<keyword evidence="1 3" id="KW-0732">Signal</keyword>
<dbReference type="InterPro" id="IPR002491">
    <property type="entry name" value="ABC_transptr_periplasmic_BD"/>
</dbReference>
<evidence type="ECO:0000259" key="4">
    <source>
        <dbReference type="PROSITE" id="PS50983"/>
    </source>
</evidence>
<dbReference type="AlphaFoldDB" id="A0A0S2K556"/>
<dbReference type="RefSeq" id="WP_058030876.1">
    <property type="nucleotide sequence ID" value="NZ_CP013187.1"/>
</dbReference>
<dbReference type="Gene3D" id="3.40.50.1980">
    <property type="entry name" value="Nitrogenase molybdenum iron protein domain"/>
    <property type="match status" value="2"/>
</dbReference>
<keyword evidence="2" id="KW-0175">Coiled coil</keyword>
<gene>
    <name evidence="5" type="ORF">PP2015_2712</name>
</gene>
<dbReference type="OrthoDB" id="6495095at2"/>
<dbReference type="EMBL" id="CP013187">
    <property type="protein sequence ID" value="ALO43199.1"/>
    <property type="molecule type" value="Genomic_DNA"/>
</dbReference>
<dbReference type="NCBIfam" id="NF038402">
    <property type="entry name" value="TroA_like"/>
    <property type="match status" value="1"/>
</dbReference>
<keyword evidence="6" id="KW-1185">Reference proteome</keyword>
<dbReference type="InterPro" id="IPR050902">
    <property type="entry name" value="ABC_Transporter_SBP"/>
</dbReference>
<name>A0A0S2K556_9GAMM</name>